<dbReference type="Pfam" id="PF17517">
    <property type="entry name" value="IgGFc_binding"/>
    <property type="match status" value="1"/>
</dbReference>
<name>A0AAD8FFL7_BIOPF</name>
<feature type="region of interest" description="Disordered" evidence="1">
    <location>
        <begin position="625"/>
        <end position="645"/>
    </location>
</feature>
<dbReference type="SUPFAM" id="SSF82895">
    <property type="entry name" value="TSP-1 type 1 repeat"/>
    <property type="match status" value="1"/>
</dbReference>
<evidence type="ECO:0000259" key="2">
    <source>
        <dbReference type="Pfam" id="PF17517"/>
    </source>
</evidence>
<gene>
    <name evidence="3" type="ORF">Bpfe_008551</name>
</gene>
<dbReference type="InterPro" id="IPR000884">
    <property type="entry name" value="TSP1_rpt"/>
</dbReference>
<dbReference type="PROSITE" id="PS50092">
    <property type="entry name" value="TSP1"/>
    <property type="match status" value="1"/>
</dbReference>
<dbReference type="AlphaFoldDB" id="A0AAD8FFL7"/>
<organism evidence="3 4">
    <name type="scientific">Biomphalaria pfeifferi</name>
    <name type="common">Bloodfluke planorb</name>
    <name type="synonym">Freshwater snail</name>
    <dbReference type="NCBI Taxonomy" id="112525"/>
    <lineage>
        <taxon>Eukaryota</taxon>
        <taxon>Metazoa</taxon>
        <taxon>Spiralia</taxon>
        <taxon>Lophotrochozoa</taxon>
        <taxon>Mollusca</taxon>
        <taxon>Gastropoda</taxon>
        <taxon>Heterobranchia</taxon>
        <taxon>Euthyneura</taxon>
        <taxon>Panpulmonata</taxon>
        <taxon>Hygrophila</taxon>
        <taxon>Lymnaeoidea</taxon>
        <taxon>Planorbidae</taxon>
        <taxon>Biomphalaria</taxon>
    </lineage>
</organism>
<evidence type="ECO:0000313" key="4">
    <source>
        <dbReference type="Proteomes" id="UP001233172"/>
    </source>
</evidence>
<dbReference type="Gene3D" id="2.20.100.10">
    <property type="entry name" value="Thrombospondin type-1 (TSP1) repeat"/>
    <property type="match status" value="1"/>
</dbReference>
<feature type="domain" description="IgGFc-binding protein N-terminal" evidence="2">
    <location>
        <begin position="113"/>
        <end position="409"/>
    </location>
</feature>
<reference evidence="3" key="2">
    <citation type="submission" date="2023-04" db="EMBL/GenBank/DDBJ databases">
        <authorList>
            <person name="Bu L."/>
            <person name="Lu L."/>
            <person name="Laidemitt M.R."/>
            <person name="Zhang S.M."/>
            <person name="Mutuku M."/>
            <person name="Mkoji G."/>
            <person name="Steinauer M."/>
            <person name="Loker E.S."/>
        </authorList>
    </citation>
    <scope>NUCLEOTIDE SEQUENCE</scope>
    <source>
        <strain evidence="3">KasaAsao</strain>
        <tissue evidence="3">Whole Snail</tissue>
    </source>
</reference>
<reference evidence="3" key="1">
    <citation type="journal article" date="2023" name="PLoS Negl. Trop. Dis.">
        <title>A genome sequence for Biomphalaria pfeifferi, the major vector snail for the human-infecting parasite Schistosoma mansoni.</title>
        <authorList>
            <person name="Bu L."/>
            <person name="Lu L."/>
            <person name="Laidemitt M.R."/>
            <person name="Zhang S.M."/>
            <person name="Mutuku M."/>
            <person name="Mkoji G."/>
            <person name="Steinauer M."/>
            <person name="Loker E.S."/>
        </authorList>
    </citation>
    <scope>NUCLEOTIDE SEQUENCE</scope>
    <source>
        <strain evidence="3">KasaAsao</strain>
    </source>
</reference>
<evidence type="ECO:0000256" key="1">
    <source>
        <dbReference type="SAM" id="MobiDB-lite"/>
    </source>
</evidence>
<comment type="caution">
    <text evidence="3">The sequence shown here is derived from an EMBL/GenBank/DDBJ whole genome shotgun (WGS) entry which is preliminary data.</text>
</comment>
<protein>
    <submittedName>
        <fullName evidence="3">Cell death abnormality protein 1</fullName>
    </submittedName>
</protein>
<dbReference type="Proteomes" id="UP001233172">
    <property type="component" value="Unassembled WGS sequence"/>
</dbReference>
<keyword evidence="4" id="KW-1185">Reference proteome</keyword>
<accession>A0AAD8FFL7</accession>
<sequence length="664" mass="74562">MLWITCPLLIFSYILCIKGQFGDLYLIAFCSNVTWPDVVLTLTSLSSKTIQVSVKKNTNEIDSFEVSKSTPTEHIFSARQIVFYRNITIVLQGSGPFGASLFVASFGSMASCLLLPVNYWGRWYLFSNIRKSPIFLTVVSNAEYSHIRSLELQEFNRRLRRFEIIERFITNPLHCFGIYGNDSFGLIVGSPAATSYAYSCNTARRAKANTTDFLLDMLSPLESSGKTFVILKPLRKLTPALGLVIVINVALAKNSFNVTKESVTSNDIELKEIECKELEGYSKGPLVIRSKLAVYVVLIQPSTCVQYDTVAELDGDASMTTIVPVELFFDIYVWSTPGFGKIVIKHYMTLILPKNMETLIRLNELPLDEHTKTEKETISSWELVGIPLDAGLYELYSTPVIYFGCYVYGYAKGSGYMQVAGYMNGRIYDNRNRICEKSAPKPGDLLDNDCDGKIDEEIDNDLDDDGDSQIDEDLAKPNRINGAWTEWSAWTCSTDCKDHKMYRSRNCTNPAPQNEGSPCEGEEKEAKESDCYRNKLCPTDCGPGFWGEDCKFLCQNCEPDCEKFTGQCSACKAGYKRPEVKCNVGCEENEYGPNCLNNCTHKCGEDCADRIHGFCANLETERSRRKKESSNQNSQPNPKQKAVRQRIQINTARDLLGASESTQL</sequence>
<dbReference type="EMBL" id="JASAOG010000027">
    <property type="protein sequence ID" value="KAK0062058.1"/>
    <property type="molecule type" value="Genomic_DNA"/>
</dbReference>
<dbReference type="InterPro" id="IPR035234">
    <property type="entry name" value="IgGFc-bd_N"/>
</dbReference>
<dbReference type="PANTHER" id="PTHR46534:SF1">
    <property type="entry name" value="IGGFC-BINDING PROTEIN N-TERMINAL DOMAIN-CONTAINING PROTEIN"/>
    <property type="match status" value="1"/>
</dbReference>
<evidence type="ECO:0000313" key="3">
    <source>
        <dbReference type="EMBL" id="KAK0062058.1"/>
    </source>
</evidence>
<proteinExistence type="predicted"/>
<dbReference type="InterPro" id="IPR036383">
    <property type="entry name" value="TSP1_rpt_sf"/>
</dbReference>
<dbReference type="PANTHER" id="PTHR46534">
    <property type="entry name" value="IGGFC_BINDING DOMAIN-CONTAINING PROTEIN"/>
    <property type="match status" value="1"/>
</dbReference>